<dbReference type="Proteomes" id="UP000809621">
    <property type="component" value="Unassembled WGS sequence"/>
</dbReference>
<evidence type="ECO:0000259" key="4">
    <source>
        <dbReference type="PROSITE" id="PS50932"/>
    </source>
</evidence>
<dbReference type="PROSITE" id="PS50932">
    <property type="entry name" value="HTH_LACI_2"/>
    <property type="match status" value="1"/>
</dbReference>
<dbReference type="SUPFAM" id="SSF47413">
    <property type="entry name" value="lambda repressor-like DNA-binding domains"/>
    <property type="match status" value="1"/>
</dbReference>
<keyword evidence="3" id="KW-0804">Transcription</keyword>
<dbReference type="CDD" id="cd06270">
    <property type="entry name" value="PBP1_GalS-like"/>
    <property type="match status" value="1"/>
</dbReference>
<dbReference type="InterPro" id="IPR000843">
    <property type="entry name" value="HTH_LacI"/>
</dbReference>
<keyword evidence="2" id="KW-0238">DNA-binding</keyword>
<name>A0ABS2HEB7_9VIBR</name>
<dbReference type="Pfam" id="PF00356">
    <property type="entry name" value="LacI"/>
    <property type="match status" value="1"/>
</dbReference>
<dbReference type="Gene3D" id="1.10.260.40">
    <property type="entry name" value="lambda repressor-like DNA-binding domains"/>
    <property type="match status" value="1"/>
</dbReference>
<comment type="caution">
    <text evidence="5">The sequence shown here is derived from an EMBL/GenBank/DDBJ whole genome shotgun (WGS) entry which is preliminary data.</text>
</comment>
<keyword evidence="1" id="KW-0805">Transcription regulation</keyword>
<evidence type="ECO:0000313" key="5">
    <source>
        <dbReference type="EMBL" id="MBM7035426.1"/>
    </source>
</evidence>
<dbReference type="Gene3D" id="3.40.50.2300">
    <property type="match status" value="2"/>
</dbReference>
<dbReference type="PRINTS" id="PR00036">
    <property type="entry name" value="HTHLACI"/>
</dbReference>
<dbReference type="SUPFAM" id="SSF53822">
    <property type="entry name" value="Periplasmic binding protein-like I"/>
    <property type="match status" value="1"/>
</dbReference>
<dbReference type="InterPro" id="IPR046335">
    <property type="entry name" value="LacI/GalR-like_sensor"/>
</dbReference>
<protein>
    <submittedName>
        <fullName evidence="5">Substrate-binding domain-containing protein</fullName>
    </submittedName>
</protein>
<dbReference type="CDD" id="cd01392">
    <property type="entry name" value="HTH_LacI"/>
    <property type="match status" value="1"/>
</dbReference>
<feature type="domain" description="HTH lacI-type" evidence="4">
    <location>
        <begin position="2"/>
        <end position="56"/>
    </location>
</feature>
<dbReference type="PANTHER" id="PTHR30146:SF107">
    <property type="entry name" value="TRANSCRIPTIONAL REGULATOR"/>
    <property type="match status" value="1"/>
</dbReference>
<dbReference type="SMART" id="SM00354">
    <property type="entry name" value="HTH_LACI"/>
    <property type="match status" value="1"/>
</dbReference>
<reference evidence="5 6" key="1">
    <citation type="submission" date="2021-02" db="EMBL/GenBank/DDBJ databases">
        <authorList>
            <person name="Park J.-S."/>
        </authorList>
    </citation>
    <scope>NUCLEOTIDE SEQUENCE [LARGE SCALE GENOMIC DNA]</scope>
    <source>
        <strain evidence="5 6">188UL20-2</strain>
    </source>
</reference>
<keyword evidence="6" id="KW-1185">Reference proteome</keyword>
<evidence type="ECO:0000256" key="1">
    <source>
        <dbReference type="ARBA" id="ARBA00023015"/>
    </source>
</evidence>
<gene>
    <name evidence="5" type="ORF">JQC93_03320</name>
</gene>
<dbReference type="PROSITE" id="PS00356">
    <property type="entry name" value="HTH_LACI_1"/>
    <property type="match status" value="1"/>
</dbReference>
<dbReference type="Pfam" id="PF13377">
    <property type="entry name" value="Peripla_BP_3"/>
    <property type="match status" value="1"/>
</dbReference>
<sequence length="334" mass="36467">MATIKDVAKLAGVSVGTASRVLNNSPQISVHSYNAVHNAVRQLGYRKNAMAKALVRSKSETIGVLVSDVGVPFFGALVKGVDNVARQNGRHVLVANGYHDAHQEKEMLELLLSNGCKSIVVHSKGLSDDVLSRYCQEAPALVLINRHLPTARERCLYLNNFQGSLDACNELIAKGHRQIAYVCSNEDIPDARERLQGYKAAMDNAGLHFDINNVYFGEPTDEGGRVATTALIHSGKRYSAIATYNDSMASGTLECLQDNGISLPRQISVIGFDNEYIAGHLYPKLTTMAYPISHMATCAAQLALDLESGMPVKADMTHEFKPTLVQRKSVIERR</sequence>
<organism evidence="5 6">
    <name type="scientific">Vibrio ulleungensis</name>
    <dbReference type="NCBI Taxonomy" id="2807619"/>
    <lineage>
        <taxon>Bacteria</taxon>
        <taxon>Pseudomonadati</taxon>
        <taxon>Pseudomonadota</taxon>
        <taxon>Gammaproteobacteria</taxon>
        <taxon>Vibrionales</taxon>
        <taxon>Vibrionaceae</taxon>
        <taxon>Vibrio</taxon>
    </lineage>
</organism>
<accession>A0ABS2HEB7</accession>
<dbReference type="RefSeq" id="WP_205157027.1">
    <property type="nucleotide sequence ID" value="NZ_JAFEUM010000001.1"/>
</dbReference>
<dbReference type="PANTHER" id="PTHR30146">
    <property type="entry name" value="LACI-RELATED TRANSCRIPTIONAL REPRESSOR"/>
    <property type="match status" value="1"/>
</dbReference>
<evidence type="ECO:0000256" key="3">
    <source>
        <dbReference type="ARBA" id="ARBA00023163"/>
    </source>
</evidence>
<dbReference type="InterPro" id="IPR028082">
    <property type="entry name" value="Peripla_BP_I"/>
</dbReference>
<dbReference type="InterPro" id="IPR010982">
    <property type="entry name" value="Lambda_DNA-bd_dom_sf"/>
</dbReference>
<evidence type="ECO:0000256" key="2">
    <source>
        <dbReference type="ARBA" id="ARBA00023125"/>
    </source>
</evidence>
<proteinExistence type="predicted"/>
<dbReference type="EMBL" id="JAFEUM010000001">
    <property type="protein sequence ID" value="MBM7035426.1"/>
    <property type="molecule type" value="Genomic_DNA"/>
</dbReference>
<evidence type="ECO:0000313" key="6">
    <source>
        <dbReference type="Proteomes" id="UP000809621"/>
    </source>
</evidence>